<keyword evidence="3" id="KW-1185">Reference proteome</keyword>
<feature type="transmembrane region" description="Helical" evidence="1">
    <location>
        <begin position="625"/>
        <end position="644"/>
    </location>
</feature>
<keyword evidence="1" id="KW-0812">Transmembrane</keyword>
<feature type="transmembrane region" description="Helical" evidence="1">
    <location>
        <begin position="367"/>
        <end position="387"/>
    </location>
</feature>
<evidence type="ECO:0000256" key="1">
    <source>
        <dbReference type="SAM" id="Phobius"/>
    </source>
</evidence>
<dbReference type="Proteomes" id="UP000032431">
    <property type="component" value="Chromosome I"/>
</dbReference>
<proteinExistence type="predicted"/>
<name>A0A078KQ42_9FIRM</name>
<reference evidence="3" key="1">
    <citation type="submission" date="2014-07" db="EMBL/GenBank/DDBJ databases">
        <authorList>
            <person name="Wibberg D."/>
        </authorList>
    </citation>
    <scope>NUCLEOTIDE SEQUENCE [LARGE SCALE GENOMIC DNA]</scope>
    <source>
        <strain evidence="3">DG5</strain>
    </source>
</reference>
<dbReference type="AlphaFoldDB" id="A0A078KQ42"/>
<dbReference type="PATRIC" id="fig|29343.3.peg.139"/>
<evidence type="ECO:0000313" key="2">
    <source>
        <dbReference type="EMBL" id="CDZ23280.1"/>
    </source>
</evidence>
<feature type="transmembrane region" description="Helical" evidence="1">
    <location>
        <begin position="283"/>
        <end position="299"/>
    </location>
</feature>
<feature type="transmembrane region" description="Helical" evidence="1">
    <location>
        <begin position="590"/>
        <end position="613"/>
    </location>
</feature>
<feature type="transmembrane region" description="Helical" evidence="1">
    <location>
        <begin position="444"/>
        <end position="463"/>
    </location>
</feature>
<protein>
    <recommendedName>
        <fullName evidence="4">Glycosyltransferase RgtA/B/C/D-like domain-containing protein</fullName>
    </recommendedName>
</protein>
<feature type="transmembrane region" description="Helical" evidence="1">
    <location>
        <begin position="305"/>
        <end position="329"/>
    </location>
</feature>
<organism evidence="2 3">
    <name type="scientific">[Clostridium] cellulosi</name>
    <dbReference type="NCBI Taxonomy" id="29343"/>
    <lineage>
        <taxon>Bacteria</taxon>
        <taxon>Bacillati</taxon>
        <taxon>Bacillota</taxon>
        <taxon>Clostridia</taxon>
        <taxon>Eubacteriales</taxon>
        <taxon>Oscillospiraceae</taxon>
        <taxon>Oscillospiraceae incertae sedis</taxon>
    </lineage>
</organism>
<feature type="transmembrane region" description="Helical" evidence="1">
    <location>
        <begin position="158"/>
        <end position="179"/>
    </location>
</feature>
<dbReference type="HOGENOM" id="CLU_022171_0_0_9"/>
<feature type="transmembrane region" description="Helical" evidence="1">
    <location>
        <begin position="341"/>
        <end position="361"/>
    </location>
</feature>
<feature type="transmembrane region" description="Helical" evidence="1">
    <location>
        <begin position="527"/>
        <end position="552"/>
    </location>
</feature>
<dbReference type="EMBL" id="LM995447">
    <property type="protein sequence ID" value="CDZ23280.1"/>
    <property type="molecule type" value="Genomic_DNA"/>
</dbReference>
<feature type="transmembrane region" description="Helical" evidence="1">
    <location>
        <begin position="394"/>
        <end position="410"/>
    </location>
</feature>
<evidence type="ECO:0000313" key="3">
    <source>
        <dbReference type="Proteomes" id="UP000032431"/>
    </source>
</evidence>
<keyword evidence="1" id="KW-1133">Transmembrane helix</keyword>
<evidence type="ECO:0008006" key="4">
    <source>
        <dbReference type="Google" id="ProtNLM"/>
    </source>
</evidence>
<accession>A0A078KQ42</accession>
<feature type="transmembrane region" description="Helical" evidence="1">
    <location>
        <begin position="564"/>
        <end position="584"/>
    </location>
</feature>
<keyword evidence="1" id="KW-0472">Membrane</keyword>
<feature type="transmembrane region" description="Helical" evidence="1">
    <location>
        <begin position="194"/>
        <end position="216"/>
    </location>
</feature>
<sequence length="668" mass="76050">MSKVRNQNIFPIVFLVALSLIAEIFIFNFRYFQEIFSYAAHKTIGTAEFSNINNCRIGQTGITIQDGSEFYIDNPETSVKSIKLITDGSGSFNVSVSYTDENFSQSEQDAGIWSYYPHIESSKYIRLNTFGNCKSLKFTFSSTIGRPVIKSVELNSPYFHFSISRFVIFLSILFLIYAARHTQLWNYSVGSKKYLAGTSLCIIYFAAAIICAKLHVNYGQLPFNRNISMSSDIYQLLTQAFSNGQASLMVSPPEKLLNLTNPYDPSLRDFDYLFDSSFYNGKYYCYFGITPVITLMLPIKLLTGVYISSSFACFLYILLMLFAGLFLYYNIVMKWFPDTGFMPFLAGAIALVFGSGFFWLIARPMFYELAETCAITYLFLGFAFAVLCSRENAYKSLTLFASGLSFALMVASRPTFVFYIAASIPLILPQIIKKAGKLDLKRMVCFLTPLAVFAIILMVYNYVRFGSPFDFGQKYQLTVSDIRLNKPTNLAILPTGIYHYFFAPLDIDMTFPFFHVVQRTPDVSSGYYFNFPCAGLFNYPIMLILFASVYIIKRMGKERRCLKHFTALLIIIALIITYLDITLAGVLERYMLDITPVFMIASLILWFETLTYFERKGAKRPTQRLFFVICVATAVISTLATCLGENDVQAALNPVHFQRLSSLIEFWR</sequence>
<feature type="transmembrane region" description="Helical" evidence="1">
    <location>
        <begin position="12"/>
        <end position="32"/>
    </location>
</feature>
<dbReference type="STRING" id="29343.CCDG5_0136"/>
<gene>
    <name evidence="2" type="ORF">CCDG5_0136</name>
</gene>
<feature type="transmembrane region" description="Helical" evidence="1">
    <location>
        <begin position="416"/>
        <end position="432"/>
    </location>
</feature>
<dbReference type="OrthoDB" id="2062742at2"/>
<dbReference type="KEGG" id="ccel:CCDG5_0136"/>